<dbReference type="AlphaFoldDB" id="K9HJH6"/>
<evidence type="ECO:0000256" key="1">
    <source>
        <dbReference type="ARBA" id="ARBA00004442"/>
    </source>
</evidence>
<feature type="signal peptide" evidence="5">
    <location>
        <begin position="1"/>
        <end position="19"/>
    </location>
</feature>
<dbReference type="GO" id="GO:0009279">
    <property type="term" value="C:cell outer membrane"/>
    <property type="evidence" value="ECO:0007669"/>
    <property type="project" value="UniProtKB-SubCell"/>
</dbReference>
<evidence type="ECO:0000313" key="7">
    <source>
        <dbReference type="EMBL" id="EKV30523.1"/>
    </source>
</evidence>
<dbReference type="EMBL" id="ANHY01000008">
    <property type="protein sequence ID" value="EKV30523.1"/>
    <property type="molecule type" value="Genomic_DNA"/>
</dbReference>
<dbReference type="CDD" id="cd07185">
    <property type="entry name" value="OmpA_C-like"/>
    <property type="match status" value="1"/>
</dbReference>
<dbReference type="InterPro" id="IPR006665">
    <property type="entry name" value="OmpA-like"/>
</dbReference>
<dbReference type="PROSITE" id="PS51123">
    <property type="entry name" value="OMPA_2"/>
    <property type="match status" value="1"/>
</dbReference>
<evidence type="ECO:0000313" key="8">
    <source>
        <dbReference type="Proteomes" id="UP000009881"/>
    </source>
</evidence>
<dbReference type="Gene3D" id="3.30.1330.60">
    <property type="entry name" value="OmpA-like domain"/>
    <property type="match status" value="1"/>
</dbReference>
<dbReference type="OrthoDB" id="189250at2"/>
<dbReference type="PRINTS" id="PR01021">
    <property type="entry name" value="OMPADOMAIN"/>
</dbReference>
<keyword evidence="5" id="KW-0732">Signal</keyword>
<evidence type="ECO:0000259" key="6">
    <source>
        <dbReference type="PROSITE" id="PS51123"/>
    </source>
</evidence>
<gene>
    <name evidence="7" type="ORF">C882_4482</name>
</gene>
<organism evidence="7 8">
    <name type="scientific">Caenispirillum salinarum AK4</name>
    <dbReference type="NCBI Taxonomy" id="1238182"/>
    <lineage>
        <taxon>Bacteria</taxon>
        <taxon>Pseudomonadati</taxon>
        <taxon>Pseudomonadota</taxon>
        <taxon>Alphaproteobacteria</taxon>
        <taxon>Rhodospirillales</taxon>
        <taxon>Novispirillaceae</taxon>
        <taxon>Caenispirillum</taxon>
    </lineage>
</organism>
<comment type="caution">
    <text evidence="7">The sequence shown here is derived from an EMBL/GenBank/DDBJ whole genome shotgun (WGS) entry which is preliminary data.</text>
</comment>
<accession>K9HJH6</accession>
<evidence type="ECO:0000256" key="3">
    <source>
        <dbReference type="ARBA" id="ARBA00023237"/>
    </source>
</evidence>
<dbReference type="RefSeq" id="WP_009540590.1">
    <property type="nucleotide sequence ID" value="NZ_ANHY01000008.1"/>
</dbReference>
<dbReference type="STRING" id="1238182.C882_4482"/>
<dbReference type="PANTHER" id="PTHR30329">
    <property type="entry name" value="STATOR ELEMENT OF FLAGELLAR MOTOR COMPLEX"/>
    <property type="match status" value="1"/>
</dbReference>
<dbReference type="PANTHER" id="PTHR30329:SF21">
    <property type="entry name" value="LIPOPROTEIN YIAD-RELATED"/>
    <property type="match status" value="1"/>
</dbReference>
<dbReference type="eggNOG" id="COG2885">
    <property type="taxonomic scope" value="Bacteria"/>
</dbReference>
<protein>
    <submittedName>
        <fullName evidence="7">Outer membrane protein A</fullName>
    </submittedName>
</protein>
<dbReference type="Proteomes" id="UP000009881">
    <property type="component" value="Unassembled WGS sequence"/>
</dbReference>
<dbReference type="PROSITE" id="PS51257">
    <property type="entry name" value="PROKAR_LIPOPROTEIN"/>
    <property type="match status" value="1"/>
</dbReference>
<feature type="chain" id="PRO_5003931748" evidence="5">
    <location>
        <begin position="20"/>
        <end position="275"/>
    </location>
</feature>
<dbReference type="InterPro" id="IPR050330">
    <property type="entry name" value="Bact_OuterMem_StrucFunc"/>
</dbReference>
<comment type="subcellular location">
    <subcellularLocation>
        <location evidence="1">Cell outer membrane</location>
    </subcellularLocation>
</comment>
<sequence>MFKKALLVSVSAGLLTACASNWDVEGARGLQPQGGAFETALYEGYVNLAAEERAEYDWDDAAAFLDKARAAAAGQTVLPDAVADRDLPAGAVDEVAAARAALLAELDGGDRQAMPAVAADAQTAYDCWVQELEENIQPDHIAACKTRFDAAMKALTAVVEAPAVDGDYTVYFPLGRAVLDGEALATLNKVVADWRAARPARIVVAGHTDTVGQPVPNLLLSQKRAEAVADYLNDKGIPTADLALEAYGEEQPAVATGDGVTEMRNRRVEITFSGS</sequence>
<keyword evidence="8" id="KW-1185">Reference proteome</keyword>
<reference evidence="7 8" key="1">
    <citation type="journal article" date="2013" name="Genome Announc.">
        <title>Draft Genome Sequence of an Alphaproteobacterium, Caenispirillum salinarum AK4(T), Isolated from a Solar Saltern.</title>
        <authorList>
            <person name="Khatri I."/>
            <person name="Singh A."/>
            <person name="Korpole S."/>
            <person name="Pinnaka A.K."/>
            <person name="Subramanian S."/>
        </authorList>
    </citation>
    <scope>NUCLEOTIDE SEQUENCE [LARGE SCALE GENOMIC DNA]</scope>
    <source>
        <strain evidence="7 8">AK4</strain>
    </source>
</reference>
<dbReference type="InterPro" id="IPR006664">
    <property type="entry name" value="OMP_bac"/>
</dbReference>
<evidence type="ECO:0000256" key="4">
    <source>
        <dbReference type="PROSITE-ProRule" id="PRU00473"/>
    </source>
</evidence>
<name>K9HJH6_9PROT</name>
<dbReference type="InterPro" id="IPR036737">
    <property type="entry name" value="OmpA-like_sf"/>
</dbReference>
<dbReference type="PATRIC" id="fig|1238182.3.peg.2145"/>
<feature type="domain" description="OmpA-like" evidence="6">
    <location>
        <begin position="159"/>
        <end position="275"/>
    </location>
</feature>
<keyword evidence="3" id="KW-0998">Cell outer membrane</keyword>
<proteinExistence type="predicted"/>
<keyword evidence="2 4" id="KW-0472">Membrane</keyword>
<evidence type="ECO:0000256" key="5">
    <source>
        <dbReference type="SAM" id="SignalP"/>
    </source>
</evidence>
<dbReference type="Pfam" id="PF00691">
    <property type="entry name" value="OmpA"/>
    <property type="match status" value="1"/>
</dbReference>
<dbReference type="SUPFAM" id="SSF103088">
    <property type="entry name" value="OmpA-like"/>
    <property type="match status" value="1"/>
</dbReference>
<evidence type="ECO:0000256" key="2">
    <source>
        <dbReference type="ARBA" id="ARBA00023136"/>
    </source>
</evidence>